<name>A0ABD6AF62_9EURY</name>
<dbReference type="RefSeq" id="WP_276306335.1">
    <property type="nucleotide sequence ID" value="NZ_CP119993.1"/>
</dbReference>
<proteinExistence type="inferred from homology"/>
<sequence length="248" mass="27252">MDDGETILSVDDLRKQFDGIVAVDDVTARFYEDELHAIIGPNGAGKTTFFNLLTGALTPTSGTIVFDGEEITGVPPSEIARRGLIRSYQVTKLFDGLSVLENVAVAVQTNENSYNFWGKAPPEITDRAHEILERVDLAPKADTLASNLSHGEQRTLEIAVALGTDPKLLLLDEPTSGMSPEETRDVIQLIGELRRDLPIILIEHKMSVVNEVADRILVLHNGKKIADDVPDAVRQDREVRRVYLEGTA</sequence>
<dbReference type="AlphaFoldDB" id="A0ABD6AF62"/>
<dbReference type="InterPro" id="IPR003593">
    <property type="entry name" value="AAA+_ATPase"/>
</dbReference>
<evidence type="ECO:0000256" key="3">
    <source>
        <dbReference type="ARBA" id="ARBA00022741"/>
    </source>
</evidence>
<dbReference type="InterPro" id="IPR051120">
    <property type="entry name" value="ABC_AA/LPS_Transport"/>
</dbReference>
<dbReference type="Proteomes" id="UP001596547">
    <property type="component" value="Unassembled WGS sequence"/>
</dbReference>
<dbReference type="EMBL" id="JBHTBF010000003">
    <property type="protein sequence ID" value="MFC7318830.1"/>
    <property type="molecule type" value="Genomic_DNA"/>
</dbReference>
<keyword evidence="10" id="KW-1185">Reference proteome</keyword>
<evidence type="ECO:0000256" key="4">
    <source>
        <dbReference type="ARBA" id="ARBA00022840"/>
    </source>
</evidence>
<dbReference type="FunFam" id="3.40.50.300:FF:000421">
    <property type="entry name" value="Branched-chain amino acid ABC transporter ATP-binding protein"/>
    <property type="match status" value="1"/>
</dbReference>
<dbReference type="InterPro" id="IPR027417">
    <property type="entry name" value="P-loop_NTPase"/>
</dbReference>
<evidence type="ECO:0000259" key="8">
    <source>
        <dbReference type="PROSITE" id="PS50893"/>
    </source>
</evidence>
<comment type="similarity">
    <text evidence="1">Belongs to the ABC transporter superfamily.</text>
</comment>
<dbReference type="Gene3D" id="3.40.50.300">
    <property type="entry name" value="P-loop containing nucleotide triphosphate hydrolases"/>
    <property type="match status" value="1"/>
</dbReference>
<dbReference type="GeneID" id="79316982"/>
<dbReference type="GO" id="GO:0005524">
    <property type="term" value="F:ATP binding"/>
    <property type="evidence" value="ECO:0007669"/>
    <property type="project" value="UniProtKB-KW"/>
</dbReference>
<dbReference type="PANTHER" id="PTHR45772:SF9">
    <property type="entry name" value="CONSERVED COMPONENT OF ABC TRANSPORTER FOR NATURAL AMINO ACIDS"/>
    <property type="match status" value="1"/>
</dbReference>
<evidence type="ECO:0000256" key="7">
    <source>
        <dbReference type="ARBA" id="ARBA00072811"/>
    </source>
</evidence>
<keyword evidence="2" id="KW-0813">Transport</keyword>
<evidence type="ECO:0000313" key="9">
    <source>
        <dbReference type="EMBL" id="MFC7318830.1"/>
    </source>
</evidence>
<dbReference type="InterPro" id="IPR003439">
    <property type="entry name" value="ABC_transporter-like_ATP-bd"/>
</dbReference>
<evidence type="ECO:0000313" key="10">
    <source>
        <dbReference type="Proteomes" id="UP001596547"/>
    </source>
</evidence>
<dbReference type="PANTHER" id="PTHR45772">
    <property type="entry name" value="CONSERVED COMPONENT OF ABC TRANSPORTER FOR NATURAL AMINO ACIDS-RELATED"/>
    <property type="match status" value="1"/>
</dbReference>
<accession>A0ABD6AF62</accession>
<evidence type="ECO:0000256" key="2">
    <source>
        <dbReference type="ARBA" id="ARBA00022448"/>
    </source>
</evidence>
<dbReference type="SMART" id="SM00382">
    <property type="entry name" value="AAA"/>
    <property type="match status" value="1"/>
</dbReference>
<gene>
    <name evidence="9" type="ORF">ACFQPE_18800</name>
</gene>
<evidence type="ECO:0000256" key="5">
    <source>
        <dbReference type="ARBA" id="ARBA00022970"/>
    </source>
</evidence>
<reference evidence="9 10" key="1">
    <citation type="journal article" date="2019" name="Int. J. Syst. Evol. Microbiol.">
        <title>The Global Catalogue of Microorganisms (GCM) 10K type strain sequencing project: providing services to taxonomists for standard genome sequencing and annotation.</title>
        <authorList>
            <consortium name="The Broad Institute Genomics Platform"/>
            <consortium name="The Broad Institute Genome Sequencing Center for Infectious Disease"/>
            <person name="Wu L."/>
            <person name="Ma J."/>
        </authorList>
    </citation>
    <scope>NUCLEOTIDE SEQUENCE [LARGE SCALE GENOMIC DNA]</scope>
    <source>
        <strain evidence="9 10">PSR21</strain>
    </source>
</reference>
<protein>
    <recommendedName>
        <fullName evidence="7">Probable branched-chain amino acid transport ATP-binding protein LivG</fullName>
    </recommendedName>
</protein>
<comment type="function">
    <text evidence="6">Probable component of a branched-chain amino-acid transport system.</text>
</comment>
<comment type="caution">
    <text evidence="9">The sequence shown here is derived from an EMBL/GenBank/DDBJ whole genome shotgun (WGS) entry which is preliminary data.</text>
</comment>
<dbReference type="GO" id="GO:0006865">
    <property type="term" value="P:amino acid transport"/>
    <property type="evidence" value="ECO:0007669"/>
    <property type="project" value="UniProtKB-KW"/>
</dbReference>
<dbReference type="SUPFAM" id="SSF52540">
    <property type="entry name" value="P-loop containing nucleoside triphosphate hydrolases"/>
    <property type="match status" value="1"/>
</dbReference>
<feature type="domain" description="ABC transporter" evidence="8">
    <location>
        <begin position="8"/>
        <end position="246"/>
    </location>
</feature>
<keyword evidence="4 9" id="KW-0067">ATP-binding</keyword>
<organism evidence="9 10">
    <name type="scientific">Halomarina halobia</name>
    <dbReference type="NCBI Taxonomy" id="3033386"/>
    <lineage>
        <taxon>Archaea</taxon>
        <taxon>Methanobacteriati</taxon>
        <taxon>Methanobacteriota</taxon>
        <taxon>Stenosarchaea group</taxon>
        <taxon>Halobacteria</taxon>
        <taxon>Halobacteriales</taxon>
        <taxon>Natronomonadaceae</taxon>
        <taxon>Halomarina</taxon>
    </lineage>
</organism>
<dbReference type="PROSITE" id="PS50893">
    <property type="entry name" value="ABC_TRANSPORTER_2"/>
    <property type="match status" value="1"/>
</dbReference>
<keyword evidence="3" id="KW-0547">Nucleotide-binding</keyword>
<evidence type="ECO:0000256" key="1">
    <source>
        <dbReference type="ARBA" id="ARBA00005417"/>
    </source>
</evidence>
<dbReference type="CDD" id="cd03219">
    <property type="entry name" value="ABC_Mj1267_LivG_branched"/>
    <property type="match status" value="1"/>
</dbReference>
<evidence type="ECO:0000256" key="6">
    <source>
        <dbReference type="ARBA" id="ARBA00056071"/>
    </source>
</evidence>
<dbReference type="Pfam" id="PF00005">
    <property type="entry name" value="ABC_tran"/>
    <property type="match status" value="1"/>
</dbReference>
<keyword evidence="5" id="KW-0029">Amino-acid transport</keyword>